<comment type="caution">
    <text evidence="1">The sequence shown here is derived from an EMBL/GenBank/DDBJ whole genome shotgun (WGS) entry which is preliminary data.</text>
</comment>
<dbReference type="EMBL" id="JFAX01000030">
    <property type="protein sequence ID" value="EXI64991.1"/>
    <property type="molecule type" value="Genomic_DNA"/>
</dbReference>
<accession>A0A011MQY7</accession>
<dbReference type="AlphaFoldDB" id="A0A011MQY7"/>
<protein>
    <submittedName>
        <fullName evidence="1">Uncharacterized protein</fullName>
    </submittedName>
</protein>
<evidence type="ECO:0000313" key="2">
    <source>
        <dbReference type="Proteomes" id="UP000020218"/>
    </source>
</evidence>
<keyword evidence="2" id="KW-1185">Reference proteome</keyword>
<gene>
    <name evidence="1" type="ORF">AW08_03532</name>
</gene>
<dbReference type="Proteomes" id="UP000020218">
    <property type="component" value="Unassembled WGS sequence"/>
</dbReference>
<dbReference type="STRING" id="1454001.AW08_03532"/>
<dbReference type="PATRIC" id="fig|1454001.3.peg.3570"/>
<sequence length="108" mass="12319">MSPYQTSEIPARYETLMVLHHLGRGEPFMMLPGDEDGYGTRWTLGGQQVQPAIAQFLMRHAFVRDAGLTEFGAHQLRLTPTGRSFHDRGRQWWDGLGFYDKLKVIVLG</sequence>
<name>A0A011MQY7_9PROT</name>
<proteinExistence type="predicted"/>
<evidence type="ECO:0000313" key="1">
    <source>
        <dbReference type="EMBL" id="EXI64991.1"/>
    </source>
</evidence>
<reference evidence="1" key="1">
    <citation type="submission" date="2014-02" db="EMBL/GenBank/DDBJ databases">
        <title>Expanding our view of genomic diversity in Candidatus Accumulibacter clades.</title>
        <authorList>
            <person name="Skennerton C.T."/>
            <person name="Barr J.J."/>
            <person name="Slater F.R."/>
            <person name="Bond P.L."/>
            <person name="Tyson G.W."/>
        </authorList>
    </citation>
    <scope>NUCLEOTIDE SEQUENCE [LARGE SCALE GENOMIC DNA]</scope>
</reference>
<organism evidence="1 2">
    <name type="scientific">Candidatus Accumulibacter adjunctus</name>
    <dbReference type="NCBI Taxonomy" id="1454001"/>
    <lineage>
        <taxon>Bacteria</taxon>
        <taxon>Pseudomonadati</taxon>
        <taxon>Pseudomonadota</taxon>
        <taxon>Betaproteobacteria</taxon>
        <taxon>Candidatus Accumulibacter</taxon>
    </lineage>
</organism>